<name>A0A6V7URR1_MELEN</name>
<evidence type="ECO:0000313" key="2">
    <source>
        <dbReference type="EMBL" id="CAD2164242.1"/>
    </source>
</evidence>
<feature type="transmembrane region" description="Helical" evidence="1">
    <location>
        <begin position="124"/>
        <end position="145"/>
    </location>
</feature>
<dbReference type="OrthoDB" id="5898663at2759"/>
<protein>
    <submittedName>
        <fullName evidence="2">Uncharacterized protein</fullName>
    </submittedName>
</protein>
<gene>
    <name evidence="2" type="ORF">MENT_LOCUS16467</name>
</gene>
<feature type="transmembrane region" description="Helical" evidence="1">
    <location>
        <begin position="7"/>
        <end position="25"/>
    </location>
</feature>
<reference evidence="2 3" key="1">
    <citation type="submission" date="2020-08" db="EMBL/GenBank/DDBJ databases">
        <authorList>
            <person name="Koutsovoulos G."/>
            <person name="Danchin GJ E."/>
        </authorList>
    </citation>
    <scope>NUCLEOTIDE SEQUENCE [LARGE SCALE GENOMIC DNA]</scope>
</reference>
<comment type="caution">
    <text evidence="2">The sequence shown here is derived from an EMBL/GenBank/DDBJ whole genome shotgun (WGS) entry which is preliminary data.</text>
</comment>
<evidence type="ECO:0000313" key="3">
    <source>
        <dbReference type="Proteomes" id="UP000580250"/>
    </source>
</evidence>
<dbReference type="AlphaFoldDB" id="A0A6V7URR1"/>
<keyword evidence="1" id="KW-0812">Transmembrane</keyword>
<keyword evidence="1" id="KW-1133">Transmembrane helix</keyword>
<accession>A0A6V7URR1</accession>
<keyword evidence="1" id="KW-0472">Membrane</keyword>
<proteinExistence type="predicted"/>
<dbReference type="Proteomes" id="UP000580250">
    <property type="component" value="Unassembled WGS sequence"/>
</dbReference>
<evidence type="ECO:0000256" key="1">
    <source>
        <dbReference type="SAM" id="Phobius"/>
    </source>
</evidence>
<organism evidence="2 3">
    <name type="scientific">Meloidogyne enterolobii</name>
    <name type="common">Root-knot nematode worm</name>
    <name type="synonym">Meloidogyne mayaguensis</name>
    <dbReference type="NCBI Taxonomy" id="390850"/>
    <lineage>
        <taxon>Eukaryota</taxon>
        <taxon>Metazoa</taxon>
        <taxon>Ecdysozoa</taxon>
        <taxon>Nematoda</taxon>
        <taxon>Chromadorea</taxon>
        <taxon>Rhabditida</taxon>
        <taxon>Tylenchina</taxon>
        <taxon>Tylenchomorpha</taxon>
        <taxon>Tylenchoidea</taxon>
        <taxon>Meloidogynidae</taxon>
        <taxon>Meloidogyninae</taxon>
        <taxon>Meloidogyne</taxon>
    </lineage>
</organism>
<dbReference type="EMBL" id="CAJEWN010000102">
    <property type="protein sequence ID" value="CAD2164242.1"/>
    <property type="molecule type" value="Genomic_DNA"/>
</dbReference>
<sequence length="194" mass="22725">MCHITIKIDLCFVCIILFSFLYKFTHQYYMSNEDENPEYREKLRERIGYYANTIPPISNKIINSSTSKFPRIPERVQNSIGLASKFNPEKNITILDFWSMEHVENVQFPSPCNEFPSSETSIAQTIYCYTLIVLWVLLLATALTYQLRKFIRIKNNNNIDIELGEIRRKDSNIPFLDGNGHFTNRENSVPQQNN</sequence>